<comment type="caution">
    <text evidence="8">The sequence shown here is derived from an EMBL/GenBank/DDBJ whole genome shotgun (WGS) entry which is preliminary data.</text>
</comment>
<gene>
    <name evidence="8" type="ORF">RM532_14190</name>
</gene>
<evidence type="ECO:0000256" key="2">
    <source>
        <dbReference type="ARBA" id="ARBA00022723"/>
    </source>
</evidence>
<feature type="domain" description="Peptidase M48" evidence="7">
    <location>
        <begin position="52"/>
        <end position="234"/>
    </location>
</feature>
<evidence type="ECO:0000313" key="8">
    <source>
        <dbReference type="EMBL" id="MDT0636100.1"/>
    </source>
</evidence>
<evidence type="ECO:0000313" key="9">
    <source>
        <dbReference type="Proteomes" id="UP001251857"/>
    </source>
</evidence>
<evidence type="ECO:0000256" key="5">
    <source>
        <dbReference type="ARBA" id="ARBA00023049"/>
    </source>
</evidence>
<evidence type="ECO:0000256" key="3">
    <source>
        <dbReference type="ARBA" id="ARBA00022801"/>
    </source>
</evidence>
<keyword evidence="9" id="KW-1185">Reference proteome</keyword>
<keyword evidence="4 6" id="KW-0862">Zinc</keyword>
<keyword evidence="3 6" id="KW-0378">Hydrolase</keyword>
<comment type="similarity">
    <text evidence="6">Belongs to the peptidase M48 family.</text>
</comment>
<comment type="cofactor">
    <cofactor evidence="6">
        <name>Zn(2+)</name>
        <dbReference type="ChEBI" id="CHEBI:29105"/>
    </cofactor>
    <text evidence="6">Binds 1 zinc ion per subunit.</text>
</comment>
<accession>A0ABU3C3H7</accession>
<organism evidence="8 9">
    <name type="scientific">Spectribacter hydrogenoxidans</name>
    <dbReference type="NCBI Taxonomy" id="3075608"/>
    <lineage>
        <taxon>Bacteria</taxon>
        <taxon>Pseudomonadati</taxon>
        <taxon>Pseudomonadota</taxon>
        <taxon>Gammaproteobacteria</taxon>
        <taxon>Salinisphaerales</taxon>
        <taxon>Salinisphaeraceae</taxon>
        <taxon>Spectribacter</taxon>
    </lineage>
</organism>
<keyword evidence="2" id="KW-0479">Metal-binding</keyword>
<dbReference type="Pfam" id="PF01435">
    <property type="entry name" value="Peptidase_M48"/>
    <property type="match status" value="1"/>
</dbReference>
<keyword evidence="1 6" id="KW-0645">Protease</keyword>
<reference evidence="8 9" key="1">
    <citation type="submission" date="2023-09" db="EMBL/GenBank/DDBJ databases">
        <authorList>
            <person name="Rey-Velasco X."/>
        </authorList>
    </citation>
    <scope>NUCLEOTIDE SEQUENCE [LARGE SCALE GENOMIC DNA]</scope>
    <source>
        <strain evidence="8 9">W335</strain>
    </source>
</reference>
<dbReference type="Gene3D" id="3.30.2010.10">
    <property type="entry name" value="Metalloproteases ('zincins'), catalytic domain"/>
    <property type="match status" value="1"/>
</dbReference>
<evidence type="ECO:0000256" key="6">
    <source>
        <dbReference type="RuleBase" id="RU003983"/>
    </source>
</evidence>
<dbReference type="Proteomes" id="UP001251857">
    <property type="component" value="Unassembled WGS sequence"/>
</dbReference>
<dbReference type="RefSeq" id="WP_311653996.1">
    <property type="nucleotide sequence ID" value="NZ_JAVRIB010000018.1"/>
</dbReference>
<protein>
    <submittedName>
        <fullName evidence="8">M48 family metallopeptidase</fullName>
    </submittedName>
</protein>
<evidence type="ECO:0000256" key="4">
    <source>
        <dbReference type="ARBA" id="ARBA00022833"/>
    </source>
</evidence>
<name>A0ABU3C3H7_9GAMM</name>
<dbReference type="PANTHER" id="PTHR22726">
    <property type="entry name" value="METALLOENDOPEPTIDASE OMA1"/>
    <property type="match status" value="1"/>
</dbReference>
<dbReference type="EMBL" id="JAVRIB010000018">
    <property type="protein sequence ID" value="MDT0636100.1"/>
    <property type="molecule type" value="Genomic_DNA"/>
</dbReference>
<dbReference type="InterPro" id="IPR051156">
    <property type="entry name" value="Mito/Outer_Membr_Metalloprot"/>
</dbReference>
<keyword evidence="5 6" id="KW-0482">Metalloprotease</keyword>
<dbReference type="PANTHER" id="PTHR22726:SF24">
    <property type="entry name" value="M48 FAMILY METALLOPEPTIDASE"/>
    <property type="match status" value="1"/>
</dbReference>
<evidence type="ECO:0000259" key="7">
    <source>
        <dbReference type="Pfam" id="PF01435"/>
    </source>
</evidence>
<evidence type="ECO:0000256" key="1">
    <source>
        <dbReference type="ARBA" id="ARBA00022670"/>
    </source>
</evidence>
<sequence>MLQPGLAGCDQTPTGRNQLALVPEPIMRDLGQDAFEQMKQGQPVVTDAAVRARVECIAGRIVEAAGRQYPESDSPGVWEIVVFENDTPNAFALPGGRIGIHTGILEVADTPGQLAAIIGHEVGHLLANHGNERLTQQLGIKAGLVLVGMFGEIESQQLLQALGLGAQLGIVLPFSRAHEREADRMGLTLMAAAGFPPGESVALWQNMARRAGDQPIEFLSTHPGHESRIDMLQNQVGTVEPLYRQAQPADC</sequence>
<dbReference type="InterPro" id="IPR001915">
    <property type="entry name" value="Peptidase_M48"/>
</dbReference>
<dbReference type="CDD" id="cd07331">
    <property type="entry name" value="M48C_Oma1_like"/>
    <property type="match status" value="1"/>
</dbReference>
<proteinExistence type="inferred from homology"/>